<reference evidence="2 3" key="1">
    <citation type="submission" date="2011-07" db="EMBL/GenBank/DDBJ databases">
        <authorList>
            <person name="Coyne R."/>
            <person name="Brami D."/>
            <person name="Johnson J."/>
            <person name="Hostetler J."/>
            <person name="Hannick L."/>
            <person name="Clark T."/>
            <person name="Cassidy-Hanley D."/>
            <person name="Inman J."/>
        </authorList>
    </citation>
    <scope>NUCLEOTIDE SEQUENCE [LARGE SCALE GENOMIC DNA]</scope>
    <source>
        <strain evidence="2 3">G5</strain>
    </source>
</reference>
<dbReference type="GeneID" id="14909384"/>
<dbReference type="EMBL" id="GL983491">
    <property type="protein sequence ID" value="EGR33211.1"/>
    <property type="molecule type" value="Genomic_DNA"/>
</dbReference>
<dbReference type="OrthoDB" id="313258at2759"/>
<protein>
    <submittedName>
        <fullName evidence="2">Uncharacterized protein</fullName>
    </submittedName>
</protein>
<dbReference type="OMA" id="QWQTRTL"/>
<dbReference type="InParanoid" id="G0QNJ5"/>
<dbReference type="AlphaFoldDB" id="G0QNJ5"/>
<feature type="region of interest" description="Disordered" evidence="1">
    <location>
        <begin position="288"/>
        <end position="312"/>
    </location>
</feature>
<dbReference type="PANTHER" id="PTHR38150">
    <property type="entry name" value="EF-HAND DOMAIN-CONTAINING PROTEIN"/>
    <property type="match status" value="1"/>
</dbReference>
<dbReference type="Proteomes" id="UP000008983">
    <property type="component" value="Unassembled WGS sequence"/>
</dbReference>
<sequence>GDSPANLSQLSDTNENGEYYQKSQSQKRNYSLKNTQKSMQFFETVKRQKKNAFFQQQQSSEAKAVAQQDYNLQQQSIYTIRSQQLMNEVLQNGYFEKPVNHKNLFSDEEMALFEKQHSKKYDSVIQREQKMHAERLYNDSKHLKEKKEYLREIYNQDQQKKCPFFPQLISSGYIKIREENFYEHQKKRQLFHEKNIENLKKERVEEAEQQMQNKPNLNQKSQKLASQILEKKGLPTNVVKRLYQEKEVKPCEYKPENYLFRPQISEHNFSTQRPEKIQEFLYQDAQRRAKEKNKKTEENQELPEKGAGSQQNVQDKYHDLIMSKFDKQFKKAVQSLALSTNPNRTVIPDTLTYLEMVALMQNMCFLEKNEQNNQQQLTIQVQKVWNQLSQQKKNIILVRNLEVFLFAVQKINCKEDFLPFLTSEQVRFMHNLKVDFQEIYYSSQNPIGQFDENDNLYYSDEQVQQIHKLFKNLYDNRLVYLNSNQRTYKHQPQQYTFNPEISDVSRGLAEEKKQKIIEQMKQVNNLNDFDINQKLIYQKQLTNNEIAQKKNILNQLELSQCTFHPTIKDFTNVQNLYQSGDKKLSTTIKSLGAHRTIELFSLSKPRNQRRDRNKDDVEYEKECDECTFSPDIKRFQKNNYSSYSQWDLEKLMLIFKKEGNNQSLDTDERVPLLFVDVNIEDGKTARIVVYEGEKSEDLANKFAKEHNLDPQMIGRLKDLLDQQINSLLTKIDEEQGSEKDDDDYDEMGNRIHRRQNQNNRMNDLYLGITYEGFSYEAYKL</sequence>
<proteinExistence type="predicted"/>
<dbReference type="eggNOG" id="ENOG502RT45">
    <property type="taxonomic scope" value="Eukaryota"/>
</dbReference>
<feature type="non-terminal residue" evidence="2">
    <location>
        <position position="1"/>
    </location>
</feature>
<name>G0QNJ5_ICHMU</name>
<evidence type="ECO:0000256" key="1">
    <source>
        <dbReference type="SAM" id="MobiDB-lite"/>
    </source>
</evidence>
<evidence type="ECO:0000313" key="3">
    <source>
        <dbReference type="Proteomes" id="UP000008983"/>
    </source>
</evidence>
<accession>G0QNJ5</accession>
<dbReference type="PANTHER" id="PTHR38150:SF1">
    <property type="entry name" value="PFU DOMAIN-CONTAINING PROTEIN"/>
    <property type="match status" value="1"/>
</dbReference>
<feature type="compositionally biased region" description="Basic and acidic residues" evidence="1">
    <location>
        <begin position="294"/>
        <end position="304"/>
    </location>
</feature>
<gene>
    <name evidence="2" type="ORF">IMG5_059240</name>
</gene>
<feature type="region of interest" description="Disordered" evidence="1">
    <location>
        <begin position="1"/>
        <end position="33"/>
    </location>
</feature>
<dbReference type="STRING" id="857967.G0QNJ5"/>
<dbReference type="RefSeq" id="XP_004037197.1">
    <property type="nucleotide sequence ID" value="XM_004037149.1"/>
</dbReference>
<evidence type="ECO:0000313" key="2">
    <source>
        <dbReference type="EMBL" id="EGR33211.1"/>
    </source>
</evidence>
<organism evidence="2 3">
    <name type="scientific">Ichthyophthirius multifiliis</name>
    <name type="common">White spot disease agent</name>
    <name type="synonym">Ich</name>
    <dbReference type="NCBI Taxonomy" id="5932"/>
    <lineage>
        <taxon>Eukaryota</taxon>
        <taxon>Sar</taxon>
        <taxon>Alveolata</taxon>
        <taxon>Ciliophora</taxon>
        <taxon>Intramacronucleata</taxon>
        <taxon>Oligohymenophorea</taxon>
        <taxon>Hymenostomatida</taxon>
        <taxon>Ophryoglenina</taxon>
        <taxon>Ichthyophthirius</taxon>
    </lineage>
</organism>
<keyword evidence="3" id="KW-1185">Reference proteome</keyword>